<keyword evidence="3" id="KW-1185">Reference proteome</keyword>
<name>A0ABX8H125_9BACT</name>
<organism evidence="2 3">
    <name type="scientific">Flammeovirga kamogawensis</name>
    <dbReference type="NCBI Taxonomy" id="373891"/>
    <lineage>
        <taxon>Bacteria</taxon>
        <taxon>Pseudomonadati</taxon>
        <taxon>Bacteroidota</taxon>
        <taxon>Cytophagia</taxon>
        <taxon>Cytophagales</taxon>
        <taxon>Flammeovirgaceae</taxon>
        <taxon>Flammeovirga</taxon>
    </lineage>
</organism>
<protein>
    <recommendedName>
        <fullName evidence="4">PKD domain-containing protein</fullName>
    </recommendedName>
</protein>
<evidence type="ECO:0008006" key="4">
    <source>
        <dbReference type="Google" id="ProtNLM"/>
    </source>
</evidence>
<evidence type="ECO:0000256" key="1">
    <source>
        <dbReference type="SAM" id="MobiDB-lite"/>
    </source>
</evidence>
<evidence type="ECO:0000313" key="2">
    <source>
        <dbReference type="EMBL" id="QWG09393.1"/>
    </source>
</evidence>
<sequence>MKYSNLLFLLPFALLWNSCSDDSDEFLHDQDYDIEFEITGADSFKRSGTFVKTSSQEYIDAYYEWNWGDGSNKEKLVTDTTSHTFLGTDSIFEITLELHDQYTGKLLASTSDTLDFNEYITAPPFDVEASTFTVGTWDTNISWSYLNNDQDDVYATYMTLALDSNYTQLINVFEGTTSTDAEEDAEVARSGLSDYTFKNLEAETTYFFKVRLEELDGPSSNLDGSFTTNNVRPPDVVTSYETMGNAISVYARSNNYITTDTPIDHEFIITTTPALEKTSTENGITKYFKPIGTDATFSITESTTGRPTNTTSPAGTDTYNNQNINVFYKQSTSSGQDLPLPGTVYAQVYDYQGNKVLYIGETKNSATFNAEGMHITFGTNLPAVGNFNLNSGNTKIINNSIGSGSPIGLIGSAGINSYKLKIFSVDADIIIAAVNNDADFASEQHKLVFNDQSVSTSYLATIDELSFKSISSTVTP</sequence>
<proteinExistence type="predicted"/>
<dbReference type="RefSeq" id="WP_144076068.1">
    <property type="nucleotide sequence ID" value="NZ_CP076129.1"/>
</dbReference>
<accession>A0ABX8H125</accession>
<dbReference type="EMBL" id="CP076129">
    <property type="protein sequence ID" value="QWG09393.1"/>
    <property type="molecule type" value="Genomic_DNA"/>
</dbReference>
<evidence type="ECO:0000313" key="3">
    <source>
        <dbReference type="Proteomes" id="UP000682802"/>
    </source>
</evidence>
<feature type="region of interest" description="Disordered" evidence="1">
    <location>
        <begin position="298"/>
        <end position="320"/>
    </location>
</feature>
<gene>
    <name evidence="2" type="ORF">KM029_22565</name>
</gene>
<reference evidence="2 3" key="1">
    <citation type="submission" date="2021-05" db="EMBL/GenBank/DDBJ databases">
        <title>Comparative genomic studies on the polysaccharide-degrading batcterial strains of the Flammeovirga genus.</title>
        <authorList>
            <person name="Zewei F."/>
            <person name="Zheng Z."/>
            <person name="Yu L."/>
            <person name="Ruyue G."/>
            <person name="Yanhong M."/>
            <person name="Yuanyuan C."/>
            <person name="Jingyan G."/>
            <person name="Wenjun H."/>
        </authorList>
    </citation>
    <scope>NUCLEOTIDE SEQUENCE [LARGE SCALE GENOMIC DNA]</scope>
    <source>
        <strain evidence="2 3">YS10</strain>
    </source>
</reference>
<dbReference type="Proteomes" id="UP000682802">
    <property type="component" value="Chromosome 2"/>
</dbReference>